<dbReference type="Proteomes" id="UP001229421">
    <property type="component" value="Unassembled WGS sequence"/>
</dbReference>
<keyword evidence="2" id="KW-1185">Reference proteome</keyword>
<reference evidence="1" key="1">
    <citation type="journal article" date="2023" name="bioRxiv">
        <title>Improved chromosome-level genome assembly for marigold (Tagetes erecta).</title>
        <authorList>
            <person name="Jiang F."/>
            <person name="Yuan L."/>
            <person name="Wang S."/>
            <person name="Wang H."/>
            <person name="Xu D."/>
            <person name="Wang A."/>
            <person name="Fan W."/>
        </authorList>
    </citation>
    <scope>NUCLEOTIDE SEQUENCE</scope>
    <source>
        <strain evidence="1">WSJ</strain>
        <tissue evidence="1">Leaf</tissue>
    </source>
</reference>
<name>A0AAD8KNP5_TARER</name>
<protein>
    <submittedName>
        <fullName evidence="1">Uncharacterized protein</fullName>
    </submittedName>
</protein>
<dbReference type="AlphaFoldDB" id="A0AAD8KNP5"/>
<evidence type="ECO:0000313" key="2">
    <source>
        <dbReference type="Proteomes" id="UP001229421"/>
    </source>
</evidence>
<gene>
    <name evidence="1" type="ORF">QVD17_20177</name>
</gene>
<accession>A0AAD8KNP5</accession>
<proteinExistence type="predicted"/>
<evidence type="ECO:0000313" key="1">
    <source>
        <dbReference type="EMBL" id="KAK1424838.1"/>
    </source>
</evidence>
<organism evidence="1 2">
    <name type="scientific">Tagetes erecta</name>
    <name type="common">African marigold</name>
    <dbReference type="NCBI Taxonomy" id="13708"/>
    <lineage>
        <taxon>Eukaryota</taxon>
        <taxon>Viridiplantae</taxon>
        <taxon>Streptophyta</taxon>
        <taxon>Embryophyta</taxon>
        <taxon>Tracheophyta</taxon>
        <taxon>Spermatophyta</taxon>
        <taxon>Magnoliopsida</taxon>
        <taxon>eudicotyledons</taxon>
        <taxon>Gunneridae</taxon>
        <taxon>Pentapetalae</taxon>
        <taxon>asterids</taxon>
        <taxon>campanulids</taxon>
        <taxon>Asterales</taxon>
        <taxon>Asteraceae</taxon>
        <taxon>Asteroideae</taxon>
        <taxon>Heliantheae alliance</taxon>
        <taxon>Tageteae</taxon>
        <taxon>Tagetes</taxon>
    </lineage>
</organism>
<sequence length="81" mass="8428">MEVIKSDEGASEEDLCPEIEDQGTELGWELGRRNQMGLVGGDAGVVKLDLLLMDVVVVVVVVEGDGVGVVVVVDGGGAQIY</sequence>
<dbReference type="EMBL" id="JAUHHV010000005">
    <property type="protein sequence ID" value="KAK1424838.1"/>
    <property type="molecule type" value="Genomic_DNA"/>
</dbReference>
<comment type="caution">
    <text evidence="1">The sequence shown here is derived from an EMBL/GenBank/DDBJ whole genome shotgun (WGS) entry which is preliminary data.</text>
</comment>